<reference evidence="1 2" key="1">
    <citation type="journal article" date="2005" name="Genome Res.">
        <title>Comparative and functional genomic analyses of the pathogenicity of phytopathogen Xanthomonas campestris pv. campestris.</title>
        <authorList>
            <person name="Qian W."/>
            <person name="Jia Y."/>
            <person name="Ren S.X."/>
            <person name="He Y.Q."/>
            <person name="Feng J.X."/>
            <person name="Lu L.F."/>
            <person name="Sun Q."/>
            <person name="Ying G."/>
            <person name="Tang D.J."/>
            <person name="Tang H."/>
            <person name="Wu W."/>
            <person name="Hao P."/>
            <person name="Wang L."/>
            <person name="Jiang B.L."/>
            <person name="Zeng S."/>
            <person name="Gu W.Y."/>
            <person name="Lu G."/>
            <person name="Rong L."/>
            <person name="Tian Y."/>
            <person name="Yao Z."/>
            <person name="Fu G."/>
            <person name="Chen B."/>
            <person name="Fang R."/>
            <person name="Qiang B."/>
            <person name="Chen Z."/>
            <person name="Zhao G.P."/>
            <person name="Tang J.L."/>
            <person name="He C."/>
        </authorList>
    </citation>
    <scope>NUCLEOTIDE SEQUENCE [LARGE SCALE GENOMIC DNA]</scope>
    <source>
        <strain evidence="1 2">8004</strain>
    </source>
</reference>
<dbReference type="Proteomes" id="UP000000420">
    <property type="component" value="Chromosome"/>
</dbReference>
<sequence>MAEPLDYDVKPPPIGPTAREELDRLLETLHQRGILRLANDLVGAQDKLAKVLVDGINQPGPLNVLQNVSILAMAVSRIPPSQFYKVVFAGKDALDQIARSRAQTAAQGEAPGLRGAYRLLQDEAVWNAITPVLDGLKAFAAGLDKQVDKPISAFSGKPSES</sequence>
<evidence type="ECO:0000313" key="1">
    <source>
        <dbReference type="EMBL" id="AAY48521.1"/>
    </source>
</evidence>
<dbReference type="AlphaFoldDB" id="A0A0H2X7I7"/>
<dbReference type="KEGG" id="xcb:XC_1453"/>
<protein>
    <recommendedName>
        <fullName evidence="3">DUF1641 domain-containing protein</fullName>
    </recommendedName>
</protein>
<organism evidence="1 2">
    <name type="scientific">Xanthomonas campestris pv. campestris (strain 8004)</name>
    <dbReference type="NCBI Taxonomy" id="314565"/>
    <lineage>
        <taxon>Bacteria</taxon>
        <taxon>Pseudomonadati</taxon>
        <taxon>Pseudomonadota</taxon>
        <taxon>Gammaproteobacteria</taxon>
        <taxon>Lysobacterales</taxon>
        <taxon>Lysobacteraceae</taxon>
        <taxon>Xanthomonas</taxon>
    </lineage>
</organism>
<evidence type="ECO:0000313" key="2">
    <source>
        <dbReference type="Proteomes" id="UP000000420"/>
    </source>
</evidence>
<proteinExistence type="predicted"/>
<gene>
    <name evidence="1" type="ordered locus">XC_1453</name>
</gene>
<accession>A0A0H2X7I7</accession>
<dbReference type="EMBL" id="CP000050">
    <property type="protein sequence ID" value="AAY48521.1"/>
    <property type="molecule type" value="Genomic_DNA"/>
</dbReference>
<dbReference type="RefSeq" id="WP_011037793.1">
    <property type="nucleotide sequence ID" value="NC_007086.1"/>
</dbReference>
<dbReference type="HOGENOM" id="CLU_109261_0_0_6"/>
<name>A0A0H2X7I7_XANC8</name>
<evidence type="ECO:0008006" key="3">
    <source>
        <dbReference type="Google" id="ProtNLM"/>
    </source>
</evidence>